<dbReference type="Proteomes" id="UP001305779">
    <property type="component" value="Unassembled WGS sequence"/>
</dbReference>
<proteinExistence type="predicted"/>
<dbReference type="InterPro" id="IPR029058">
    <property type="entry name" value="AB_hydrolase_fold"/>
</dbReference>
<evidence type="ECO:0000259" key="1">
    <source>
        <dbReference type="Pfam" id="PF12697"/>
    </source>
</evidence>
<sequence>MSKPTLVLVHGSWHSPEHFGPLIEDLTTHGYKCVPVSLPSTQSPDEPPANLTDDTLAVRSTVEVELAKNNVIVIAHSYGGTPTNNALKDLSTASRHAAGHKTSVLSLIFLAAIILPPDTTFLAALGGHPHPIHELRTPDFAWVGPPGPEHYFYNEMPPEEATKWAGKLRVQSWRAYTEATTYAAYREIECFYLRTRRDRAIPFEMQGGLLEGVEKDGGRVRWEAVDADHTPFIGKSLGATSEFVRRVAEGRFDEKVVE</sequence>
<keyword evidence="3" id="KW-1185">Reference proteome</keyword>
<evidence type="ECO:0000313" key="3">
    <source>
        <dbReference type="Proteomes" id="UP001305779"/>
    </source>
</evidence>
<name>A0ABR0EFF7_ZASCE</name>
<dbReference type="EMBL" id="JAXOVC010000006">
    <property type="protein sequence ID" value="KAK4499938.1"/>
    <property type="molecule type" value="Genomic_DNA"/>
</dbReference>
<protein>
    <recommendedName>
        <fullName evidence="1">AB hydrolase-1 domain-containing protein</fullName>
    </recommendedName>
</protein>
<dbReference type="PANTHER" id="PTHR37017:SF11">
    <property type="entry name" value="ESTERASE_LIPASE_THIOESTERASE DOMAIN-CONTAINING PROTEIN"/>
    <property type="match status" value="1"/>
</dbReference>
<comment type="caution">
    <text evidence="2">The sequence shown here is derived from an EMBL/GenBank/DDBJ whole genome shotgun (WGS) entry which is preliminary data.</text>
</comment>
<feature type="domain" description="AB hydrolase-1" evidence="1">
    <location>
        <begin position="6"/>
        <end position="233"/>
    </location>
</feature>
<dbReference type="Pfam" id="PF12697">
    <property type="entry name" value="Abhydrolase_6"/>
    <property type="match status" value="1"/>
</dbReference>
<evidence type="ECO:0000313" key="2">
    <source>
        <dbReference type="EMBL" id="KAK4499938.1"/>
    </source>
</evidence>
<organism evidence="2 3">
    <name type="scientific">Zasmidium cellare</name>
    <name type="common">Wine cellar mold</name>
    <name type="synonym">Racodium cellare</name>
    <dbReference type="NCBI Taxonomy" id="395010"/>
    <lineage>
        <taxon>Eukaryota</taxon>
        <taxon>Fungi</taxon>
        <taxon>Dikarya</taxon>
        <taxon>Ascomycota</taxon>
        <taxon>Pezizomycotina</taxon>
        <taxon>Dothideomycetes</taxon>
        <taxon>Dothideomycetidae</taxon>
        <taxon>Mycosphaerellales</taxon>
        <taxon>Mycosphaerellaceae</taxon>
        <taxon>Zasmidium</taxon>
    </lineage>
</organism>
<gene>
    <name evidence="2" type="ORF">PRZ48_008124</name>
</gene>
<accession>A0ABR0EFF7</accession>
<dbReference type="SUPFAM" id="SSF53474">
    <property type="entry name" value="alpha/beta-Hydrolases"/>
    <property type="match status" value="1"/>
</dbReference>
<dbReference type="InterPro" id="IPR052897">
    <property type="entry name" value="Sec-Metab_Biosynth_Hydrolase"/>
</dbReference>
<dbReference type="PANTHER" id="PTHR37017">
    <property type="entry name" value="AB HYDROLASE-1 DOMAIN-CONTAINING PROTEIN-RELATED"/>
    <property type="match status" value="1"/>
</dbReference>
<reference evidence="2 3" key="1">
    <citation type="journal article" date="2023" name="G3 (Bethesda)">
        <title>A chromosome-level genome assembly of Zasmidium syzygii isolated from banana leaves.</title>
        <authorList>
            <person name="van Westerhoven A.C."/>
            <person name="Mehrabi R."/>
            <person name="Talebi R."/>
            <person name="Steentjes M.B.F."/>
            <person name="Corcolon B."/>
            <person name="Chong P.A."/>
            <person name="Kema G.H.J."/>
            <person name="Seidl M.F."/>
        </authorList>
    </citation>
    <scope>NUCLEOTIDE SEQUENCE [LARGE SCALE GENOMIC DNA]</scope>
    <source>
        <strain evidence="2 3">P124</strain>
    </source>
</reference>
<dbReference type="Gene3D" id="3.40.50.1820">
    <property type="entry name" value="alpha/beta hydrolase"/>
    <property type="match status" value="1"/>
</dbReference>
<dbReference type="InterPro" id="IPR000073">
    <property type="entry name" value="AB_hydrolase_1"/>
</dbReference>